<evidence type="ECO:0000313" key="4">
    <source>
        <dbReference type="EMBL" id="GBN69397.1"/>
    </source>
</evidence>
<feature type="compositionally biased region" description="Basic and acidic residues" evidence="1">
    <location>
        <begin position="170"/>
        <end position="206"/>
    </location>
</feature>
<feature type="domain" description="Chitin-binding type-2" evidence="2">
    <location>
        <begin position="1"/>
        <end position="39"/>
    </location>
</feature>
<comment type="caution">
    <text evidence="4">The sequence shown here is derived from an EMBL/GenBank/DDBJ whole genome shotgun (WGS) entry which is preliminary data.</text>
</comment>
<feature type="compositionally biased region" description="Polar residues" evidence="1">
    <location>
        <begin position="377"/>
        <end position="401"/>
    </location>
</feature>
<dbReference type="Gene3D" id="2.170.140.10">
    <property type="entry name" value="Chitin binding domain"/>
    <property type="match status" value="1"/>
</dbReference>
<feature type="compositionally biased region" description="Polar residues" evidence="1">
    <location>
        <begin position="238"/>
        <end position="259"/>
    </location>
</feature>
<evidence type="ECO:0000313" key="3">
    <source>
        <dbReference type="EMBL" id="GBN69391.1"/>
    </source>
</evidence>
<proteinExistence type="predicted"/>
<name>A0A4Y2R156_ARAVE</name>
<dbReference type="OrthoDB" id="10059269at2759"/>
<evidence type="ECO:0000259" key="2">
    <source>
        <dbReference type="PROSITE" id="PS50940"/>
    </source>
</evidence>
<feature type="region of interest" description="Disordered" evidence="1">
    <location>
        <begin position="141"/>
        <end position="219"/>
    </location>
</feature>
<dbReference type="Proteomes" id="UP000499080">
    <property type="component" value="Unassembled WGS sequence"/>
</dbReference>
<keyword evidence="5" id="KW-1185">Reference proteome</keyword>
<feature type="compositionally biased region" description="Basic and acidic residues" evidence="1">
    <location>
        <begin position="143"/>
        <end position="152"/>
    </location>
</feature>
<dbReference type="InterPro" id="IPR002557">
    <property type="entry name" value="Chitin-bd_dom"/>
</dbReference>
<dbReference type="AlphaFoldDB" id="A0A4Y2R156"/>
<protein>
    <recommendedName>
        <fullName evidence="2">Chitin-binding type-2 domain-containing protein</fullName>
    </recommendedName>
</protein>
<feature type="region of interest" description="Disordered" evidence="1">
    <location>
        <begin position="375"/>
        <end position="401"/>
    </location>
</feature>
<dbReference type="EMBL" id="BGPR01015475">
    <property type="protein sequence ID" value="GBN69397.1"/>
    <property type="molecule type" value="Genomic_DNA"/>
</dbReference>
<sequence length="903" mass="103872">MFHICHENGQRSSFLCPIGTVFNQEYLVCDWWYNVECENNLNHQLEDSYEAFGTSNEKVTLPSIAKQNVDSSSENKGNRNHQDKLSLFSAAKMKPEVSNKLQQKRKLNERHRNLSQKAINYPIGYAVLLREFVKNSPRFFPNRAEDSKHIENTHIPTFENINKYTNPQKSENESEKVLQRNDENSKSKENAEKETRKERNKQEYHGGSKPFSLSEKRIHESVRTKRIKIRYIPKRTQEFPSISNQTTEEPDTDSVSLGSSEEYIPHAPYISQYGTKSRRKKISTKENRLLEPINNKTIIVIDEPINGPGQRNYYNITDEFEVIHLQQSNNQQKNRLIKKYPRHRYSSAASMVDYKKEPYSDDESQFDEVDDLYGLGNETQTRNNSNNDYTTVSENKPSTTPVPFRKKIKQNRQDSAARTHSRSVNKNLLVTTISESTVVKKSYTVEPKISLAKLNKKYGERINTKLPASKNEKLILYATTPIFEEKVKPKAVNFIQREQFFVDKHETTTPLTPVYVHTSTHFNNVSKNGTQKKENDTIVTFKSQTNKDTMKKTLFVIPESSRKKNDSFVISKPQTNKNVTQKNVIFIISKPMAEKNDTSVISKPLSKKNVTQKNNTFNVPKPMTEKNDSFVTSKPLTNKNVKKVNDIFNTTKPIVEKNNSFVISKPQTYKNVAKVKPIFNIPETMAKKSGIVHVPQSQTGENRNGIILKSDETNNETNSFKDEGINKNLTEFDVTSRFVSRISNLVSDIKKAPYEELQQNLSAANSINTENASFTVSVRVASENFPNSTKSSSAKQLKNSADSIRTLQPWLINNSVSPKVYNYSYNDKKARNFPIQHLWIEILNKNTTKINNAHGGFIIVRKGRLKRDVMHSLLPKHDQYSHVLERLKTKFKNLFVKTGVSRR</sequence>
<dbReference type="PROSITE" id="PS50940">
    <property type="entry name" value="CHIT_BIND_II"/>
    <property type="match status" value="1"/>
</dbReference>
<dbReference type="SUPFAM" id="SSF57625">
    <property type="entry name" value="Invertebrate chitin-binding proteins"/>
    <property type="match status" value="1"/>
</dbReference>
<reference evidence="4 5" key="1">
    <citation type="journal article" date="2019" name="Sci. Rep.">
        <title>Orb-weaving spider Araneus ventricosus genome elucidates the spidroin gene catalogue.</title>
        <authorList>
            <person name="Kono N."/>
            <person name="Nakamura H."/>
            <person name="Ohtoshi R."/>
            <person name="Moran D.A.P."/>
            <person name="Shinohara A."/>
            <person name="Yoshida Y."/>
            <person name="Fujiwara M."/>
            <person name="Mori M."/>
            <person name="Tomita M."/>
            <person name="Arakawa K."/>
        </authorList>
    </citation>
    <scope>NUCLEOTIDE SEQUENCE [LARGE SCALE GENOMIC DNA]</scope>
</reference>
<dbReference type="PANTHER" id="PTHR22933">
    <property type="entry name" value="FI18007P1-RELATED"/>
    <property type="match status" value="1"/>
</dbReference>
<organism evidence="4 5">
    <name type="scientific">Araneus ventricosus</name>
    <name type="common">Orbweaver spider</name>
    <name type="synonym">Epeira ventricosa</name>
    <dbReference type="NCBI Taxonomy" id="182803"/>
    <lineage>
        <taxon>Eukaryota</taxon>
        <taxon>Metazoa</taxon>
        <taxon>Ecdysozoa</taxon>
        <taxon>Arthropoda</taxon>
        <taxon>Chelicerata</taxon>
        <taxon>Arachnida</taxon>
        <taxon>Araneae</taxon>
        <taxon>Araneomorphae</taxon>
        <taxon>Entelegynae</taxon>
        <taxon>Araneoidea</taxon>
        <taxon>Araneidae</taxon>
        <taxon>Araneus</taxon>
    </lineage>
</organism>
<dbReference type="Pfam" id="PF01607">
    <property type="entry name" value="CBM_14"/>
    <property type="match status" value="1"/>
</dbReference>
<feature type="region of interest" description="Disordered" evidence="1">
    <location>
        <begin position="612"/>
        <end position="632"/>
    </location>
</feature>
<dbReference type="GO" id="GO:0008061">
    <property type="term" value="F:chitin binding"/>
    <property type="evidence" value="ECO:0007669"/>
    <property type="project" value="InterPro"/>
</dbReference>
<feature type="region of interest" description="Disordered" evidence="1">
    <location>
        <begin position="238"/>
        <end position="262"/>
    </location>
</feature>
<dbReference type="InterPro" id="IPR052976">
    <property type="entry name" value="Scoloptoxin-like"/>
</dbReference>
<evidence type="ECO:0000313" key="5">
    <source>
        <dbReference type="Proteomes" id="UP000499080"/>
    </source>
</evidence>
<evidence type="ECO:0000256" key="1">
    <source>
        <dbReference type="SAM" id="MobiDB-lite"/>
    </source>
</evidence>
<dbReference type="EMBL" id="BGPR01015473">
    <property type="protein sequence ID" value="GBN69391.1"/>
    <property type="molecule type" value="Genomic_DNA"/>
</dbReference>
<gene>
    <name evidence="4" type="ORF">AVEN_13373_1</name>
    <name evidence="3" type="ORF">AVEN_149435_1</name>
</gene>
<feature type="compositionally biased region" description="Polar residues" evidence="1">
    <location>
        <begin position="159"/>
        <end position="169"/>
    </location>
</feature>
<accession>A0A4Y2R156</accession>
<dbReference type="PANTHER" id="PTHR22933:SF43">
    <property type="entry name" value="LP10131P"/>
    <property type="match status" value="1"/>
</dbReference>
<dbReference type="GO" id="GO:0005576">
    <property type="term" value="C:extracellular region"/>
    <property type="evidence" value="ECO:0007669"/>
    <property type="project" value="InterPro"/>
</dbReference>
<dbReference type="InterPro" id="IPR036508">
    <property type="entry name" value="Chitin-bd_dom_sf"/>
</dbReference>